<proteinExistence type="predicted"/>
<gene>
    <name evidence="1" type="ORF">GCM10022409_47950</name>
</gene>
<accession>A0ABP7UXP5</accession>
<keyword evidence="2" id="KW-1185">Reference proteome</keyword>
<protein>
    <submittedName>
        <fullName evidence="1">Uncharacterized protein</fullName>
    </submittedName>
</protein>
<comment type="caution">
    <text evidence="1">The sequence shown here is derived from an EMBL/GenBank/DDBJ whole genome shotgun (WGS) entry which is preliminary data.</text>
</comment>
<evidence type="ECO:0000313" key="1">
    <source>
        <dbReference type="EMBL" id="GAA4055196.1"/>
    </source>
</evidence>
<name>A0ABP7UXP5_9BACT</name>
<evidence type="ECO:0000313" key="2">
    <source>
        <dbReference type="Proteomes" id="UP001501469"/>
    </source>
</evidence>
<dbReference type="Proteomes" id="UP001501469">
    <property type="component" value="Unassembled WGS sequence"/>
</dbReference>
<dbReference type="EMBL" id="BAABDK010000035">
    <property type="protein sequence ID" value="GAA4055196.1"/>
    <property type="molecule type" value="Genomic_DNA"/>
</dbReference>
<sequence length="74" mass="8550">MTVFSVSSYSTIHSPTMPIEIRELVIKVTVYEDSRRPTPAAAAFNAEAREQLRQELTESCVREVLAQLRRQRER</sequence>
<organism evidence="1 2">
    <name type="scientific">Hymenobacter glaciei</name>
    <dbReference type="NCBI Taxonomy" id="877209"/>
    <lineage>
        <taxon>Bacteria</taxon>
        <taxon>Pseudomonadati</taxon>
        <taxon>Bacteroidota</taxon>
        <taxon>Cytophagia</taxon>
        <taxon>Cytophagales</taxon>
        <taxon>Hymenobacteraceae</taxon>
        <taxon>Hymenobacter</taxon>
    </lineage>
</organism>
<dbReference type="Pfam" id="PF19265">
    <property type="entry name" value="DUF5908"/>
    <property type="match status" value="1"/>
</dbReference>
<reference evidence="2" key="1">
    <citation type="journal article" date="2019" name="Int. J. Syst. Evol. Microbiol.">
        <title>The Global Catalogue of Microorganisms (GCM) 10K type strain sequencing project: providing services to taxonomists for standard genome sequencing and annotation.</title>
        <authorList>
            <consortium name="The Broad Institute Genomics Platform"/>
            <consortium name="The Broad Institute Genome Sequencing Center for Infectious Disease"/>
            <person name="Wu L."/>
            <person name="Ma J."/>
        </authorList>
    </citation>
    <scope>NUCLEOTIDE SEQUENCE [LARGE SCALE GENOMIC DNA]</scope>
    <source>
        <strain evidence="2">JCM 17225</strain>
    </source>
</reference>
<dbReference type="InterPro" id="IPR045459">
    <property type="entry name" value="DUF5908"/>
</dbReference>